<feature type="domain" description="Histidine kinase/HSP90-like ATPase" evidence="2">
    <location>
        <begin position="3"/>
        <end position="119"/>
    </location>
</feature>
<proteinExistence type="predicted"/>
<dbReference type="Pfam" id="PF13581">
    <property type="entry name" value="HATPase_c_2"/>
    <property type="match status" value="1"/>
</dbReference>
<keyword evidence="1" id="KW-0808">Transferase</keyword>
<evidence type="ECO:0000313" key="3">
    <source>
        <dbReference type="EMBL" id="RAY15581.1"/>
    </source>
</evidence>
<keyword evidence="1" id="KW-0418">Kinase</keyword>
<organism evidence="3 4">
    <name type="scientific">Actinomadura craniellae</name>
    <dbReference type="NCBI Taxonomy" id="2231787"/>
    <lineage>
        <taxon>Bacteria</taxon>
        <taxon>Bacillati</taxon>
        <taxon>Actinomycetota</taxon>
        <taxon>Actinomycetes</taxon>
        <taxon>Streptosporangiales</taxon>
        <taxon>Thermomonosporaceae</taxon>
        <taxon>Actinomadura</taxon>
    </lineage>
</organism>
<dbReference type="AlphaFoldDB" id="A0A365H927"/>
<dbReference type="CDD" id="cd16936">
    <property type="entry name" value="HATPase_RsbW-like"/>
    <property type="match status" value="1"/>
</dbReference>
<dbReference type="PANTHER" id="PTHR35526">
    <property type="entry name" value="ANTI-SIGMA-F FACTOR RSBW-RELATED"/>
    <property type="match status" value="1"/>
</dbReference>
<evidence type="ECO:0000313" key="4">
    <source>
        <dbReference type="Proteomes" id="UP000251891"/>
    </source>
</evidence>
<dbReference type="InterPro" id="IPR050267">
    <property type="entry name" value="Anti-sigma-factor_SerPK"/>
</dbReference>
<evidence type="ECO:0000256" key="1">
    <source>
        <dbReference type="ARBA" id="ARBA00022527"/>
    </source>
</evidence>
<comment type="caution">
    <text evidence="3">The sequence shown here is derived from an EMBL/GenBank/DDBJ whole genome shotgun (WGS) entry which is preliminary data.</text>
</comment>
<protein>
    <recommendedName>
        <fullName evidence="2">Histidine kinase/HSP90-like ATPase domain-containing protein</fullName>
    </recommendedName>
</protein>
<dbReference type="PANTHER" id="PTHR35526:SF3">
    <property type="entry name" value="ANTI-SIGMA-F FACTOR RSBW"/>
    <property type="match status" value="1"/>
</dbReference>
<dbReference type="Gene3D" id="3.30.565.10">
    <property type="entry name" value="Histidine kinase-like ATPase, C-terminal domain"/>
    <property type="match status" value="1"/>
</dbReference>
<accession>A0A365H927</accession>
<reference evidence="3 4" key="1">
    <citation type="submission" date="2018-06" db="EMBL/GenBank/DDBJ databases">
        <title>Actinomadura craniellae sp. nov. isolated from marine sponge Craniella sp.</title>
        <authorList>
            <person name="Li L."/>
            <person name="Xu Q.H."/>
            <person name="Lin H.W."/>
            <person name="Lu Y.H."/>
        </authorList>
    </citation>
    <scope>NUCLEOTIDE SEQUENCE [LARGE SCALE GENOMIC DNA]</scope>
    <source>
        <strain evidence="3 4">LHW63021</strain>
    </source>
</reference>
<dbReference type="SUPFAM" id="SSF55874">
    <property type="entry name" value="ATPase domain of HSP90 chaperone/DNA topoisomerase II/histidine kinase"/>
    <property type="match status" value="1"/>
</dbReference>
<dbReference type="InterPro" id="IPR036890">
    <property type="entry name" value="HATPase_C_sf"/>
</dbReference>
<keyword evidence="4" id="KW-1185">Reference proteome</keyword>
<dbReference type="InterPro" id="IPR003594">
    <property type="entry name" value="HATPase_dom"/>
</dbReference>
<keyword evidence="1" id="KW-0723">Serine/threonine-protein kinase</keyword>
<dbReference type="GO" id="GO:0004674">
    <property type="term" value="F:protein serine/threonine kinase activity"/>
    <property type="evidence" value="ECO:0007669"/>
    <property type="project" value="UniProtKB-KW"/>
</dbReference>
<dbReference type="Proteomes" id="UP000251891">
    <property type="component" value="Unassembled WGS sequence"/>
</dbReference>
<gene>
    <name evidence="3" type="ORF">DPM19_07245</name>
</gene>
<evidence type="ECO:0000259" key="2">
    <source>
        <dbReference type="Pfam" id="PF13581"/>
    </source>
</evidence>
<name>A0A365H927_9ACTN</name>
<dbReference type="EMBL" id="QLYX01000003">
    <property type="protein sequence ID" value="RAY15581.1"/>
    <property type="molecule type" value="Genomic_DNA"/>
</dbReference>
<sequence length="136" mass="14401">MLASPASAGLAWSLIEQRLITWGFSESSRYDARLILFELVANAVTASTITGHITIHCKREEHGIVLGVADSSPVLPRHPAPVTELHPDDLDLSEANFDNNGGRGLVIVTSLAAACGVTPLPSGEKIVWARLLGPAL</sequence>